<dbReference type="OrthoDB" id="9806939at2"/>
<dbReference type="KEGG" id="lfc:LFE_2200"/>
<dbReference type="HOGENOM" id="CLU_018816_1_2_0"/>
<dbReference type="eggNOG" id="COG0845">
    <property type="taxonomic scope" value="Bacteria"/>
</dbReference>
<dbReference type="InterPro" id="IPR006143">
    <property type="entry name" value="RND_pump_MFP"/>
</dbReference>
<dbReference type="Gene3D" id="2.40.420.20">
    <property type="match status" value="1"/>
</dbReference>
<gene>
    <name evidence="5" type="primary">hlyD</name>
    <name evidence="5" type="ordered locus">LFE_2200</name>
</gene>
<comment type="similarity">
    <text evidence="1">Belongs to the membrane fusion protein (MFP) (TC 8.A.1) family.</text>
</comment>
<dbReference type="Pfam" id="PF25917">
    <property type="entry name" value="BSH_RND"/>
    <property type="match status" value="1"/>
</dbReference>
<dbReference type="InterPro" id="IPR058792">
    <property type="entry name" value="Beta-barrel_RND_2"/>
</dbReference>
<dbReference type="Gene3D" id="2.40.50.100">
    <property type="match status" value="1"/>
</dbReference>
<dbReference type="EMBL" id="AP012342">
    <property type="protein sequence ID" value="BAM07873.1"/>
    <property type="molecule type" value="Genomic_DNA"/>
</dbReference>
<feature type="transmembrane region" description="Helical" evidence="2">
    <location>
        <begin position="17"/>
        <end position="39"/>
    </location>
</feature>
<evidence type="ECO:0000313" key="5">
    <source>
        <dbReference type="EMBL" id="BAM07873.1"/>
    </source>
</evidence>
<name>I0IRH4_LEPFC</name>
<dbReference type="Pfam" id="PF25954">
    <property type="entry name" value="Beta-barrel_RND_2"/>
    <property type="match status" value="1"/>
</dbReference>
<evidence type="ECO:0000259" key="4">
    <source>
        <dbReference type="Pfam" id="PF25954"/>
    </source>
</evidence>
<keyword evidence="2" id="KW-0472">Membrane</keyword>
<feature type="domain" description="CusB-like beta-barrel" evidence="4">
    <location>
        <begin position="227"/>
        <end position="296"/>
    </location>
</feature>
<dbReference type="NCBIfam" id="TIGR01730">
    <property type="entry name" value="RND_mfp"/>
    <property type="match status" value="1"/>
</dbReference>
<organism evidence="5 6">
    <name type="scientific">Leptospirillum ferrooxidans (strain C2-3)</name>
    <dbReference type="NCBI Taxonomy" id="1162668"/>
    <lineage>
        <taxon>Bacteria</taxon>
        <taxon>Pseudomonadati</taxon>
        <taxon>Nitrospirota</taxon>
        <taxon>Nitrospiria</taxon>
        <taxon>Nitrospirales</taxon>
        <taxon>Nitrospiraceae</taxon>
        <taxon>Leptospirillum</taxon>
    </lineage>
</organism>
<reference evidence="5 6" key="1">
    <citation type="journal article" date="2012" name="J. Bacteriol.">
        <title>Complete Genome Sequence of Leptospirillum ferrooxidans Strain C2-3, Isolated from a Fresh Volcanic Ash Deposit on the Island of Miyake, Japan.</title>
        <authorList>
            <person name="Fujimura R."/>
            <person name="Sato Y."/>
            <person name="Nishizawa T."/>
            <person name="Oshima K."/>
            <person name="Kim S.-W."/>
            <person name="Hattori M."/>
            <person name="Kamijo T."/>
            <person name="Ohta H."/>
        </authorList>
    </citation>
    <scope>NUCLEOTIDE SEQUENCE [LARGE SCALE GENOMIC DNA]</scope>
    <source>
        <strain evidence="5 6">C2-3</strain>
    </source>
</reference>
<accession>I0IRH4</accession>
<dbReference type="Proteomes" id="UP000007382">
    <property type="component" value="Chromosome"/>
</dbReference>
<evidence type="ECO:0000313" key="6">
    <source>
        <dbReference type="Proteomes" id="UP000007382"/>
    </source>
</evidence>
<dbReference type="PANTHER" id="PTHR30469:SF37">
    <property type="entry name" value="RAGD PROTEIN"/>
    <property type="match status" value="1"/>
</dbReference>
<dbReference type="AlphaFoldDB" id="I0IRH4"/>
<evidence type="ECO:0000256" key="1">
    <source>
        <dbReference type="ARBA" id="ARBA00009477"/>
    </source>
</evidence>
<dbReference type="GO" id="GO:0015562">
    <property type="term" value="F:efflux transmembrane transporter activity"/>
    <property type="evidence" value="ECO:0007669"/>
    <property type="project" value="TreeGrafter"/>
</dbReference>
<dbReference type="SUPFAM" id="SSF111369">
    <property type="entry name" value="HlyD-like secretion proteins"/>
    <property type="match status" value="1"/>
</dbReference>
<dbReference type="InterPro" id="IPR058625">
    <property type="entry name" value="MdtA-like_BSH"/>
</dbReference>
<feature type="domain" description="Multidrug resistance protein MdtA-like barrel-sandwich hybrid" evidence="3">
    <location>
        <begin position="86"/>
        <end position="205"/>
    </location>
</feature>
<dbReference type="STRING" id="1162668.LFE_2200"/>
<dbReference type="Gene3D" id="2.40.30.170">
    <property type="match status" value="1"/>
</dbReference>
<keyword evidence="2" id="KW-1133">Transmembrane helix</keyword>
<dbReference type="FunFam" id="2.40.30.170:FF:000010">
    <property type="entry name" value="Efflux RND transporter periplasmic adaptor subunit"/>
    <property type="match status" value="1"/>
</dbReference>
<dbReference type="PATRIC" id="fig|1162668.3.peg.2603"/>
<keyword evidence="6" id="KW-1185">Reference proteome</keyword>
<dbReference type="PANTHER" id="PTHR30469">
    <property type="entry name" value="MULTIDRUG RESISTANCE PROTEIN MDTA"/>
    <property type="match status" value="1"/>
</dbReference>
<protein>
    <submittedName>
        <fullName evidence="5">Putative secretion protein</fullName>
    </submittedName>
</protein>
<evidence type="ECO:0000256" key="2">
    <source>
        <dbReference type="SAM" id="Phobius"/>
    </source>
</evidence>
<keyword evidence="2" id="KW-0812">Transmembrane</keyword>
<evidence type="ECO:0000259" key="3">
    <source>
        <dbReference type="Pfam" id="PF25917"/>
    </source>
</evidence>
<sequence length="366" mass="41452">MLSGNPGRQWSDRRSRIVIVLSGIALILLVLGIRGHWFFHPATKPPEAPSLGYDPDKYRTGHVSPRDFELWTRIPGVAHAFRETVVYAHVPGYLQKLPVDKGDIMKKGDLIAKIFDPERDASLKREEALARIAKLTYDREYAVWKKDPRVISLETLQKSEAKWKAARARALYEKTMTDYEVIRAPFDGMVTRRFVDPGNLIPEAKMSTGGSLPIIRLAEVRTIRIYVGIPARQVRFVKRGEPVEITVQGLPGRVFKGRINRYAFYLNRSTRTMKTEIDLDNPDLAIHPGMFVDAKIRLGVYHHVLSVARKAVIEERHGNFVYRMVGNHREKVPVITGITNGGFTEILQGLKKDDTVLVDLLAAPIT</sequence>
<reference evidence="6" key="2">
    <citation type="submission" date="2012-03" db="EMBL/GenBank/DDBJ databases">
        <title>The complete genome sequence of the pioneer microbe on fresh volcanic deposit, Leptospirillum ferrooxidans strain C2-3.</title>
        <authorList>
            <person name="Fujimura R."/>
            <person name="Sato Y."/>
            <person name="Nishizawa T."/>
            <person name="Nanba K."/>
            <person name="Oshima K."/>
            <person name="Hattori M."/>
            <person name="Kamijo T."/>
            <person name="Ohta H."/>
        </authorList>
    </citation>
    <scope>NUCLEOTIDE SEQUENCE [LARGE SCALE GENOMIC DNA]</scope>
    <source>
        <strain evidence="6">C2-3</strain>
    </source>
</reference>
<dbReference type="GO" id="GO:1990281">
    <property type="term" value="C:efflux pump complex"/>
    <property type="evidence" value="ECO:0007669"/>
    <property type="project" value="TreeGrafter"/>
</dbReference>
<proteinExistence type="inferred from homology"/>